<dbReference type="AlphaFoldDB" id="A0A9E8CPA2"/>
<evidence type="ECO:0000256" key="2">
    <source>
        <dbReference type="ARBA" id="ARBA00023002"/>
    </source>
</evidence>
<dbReference type="InterPro" id="IPR036291">
    <property type="entry name" value="NAD(P)-bd_dom_sf"/>
</dbReference>
<dbReference type="Pfam" id="PF13561">
    <property type="entry name" value="adh_short_C2"/>
    <property type="match status" value="1"/>
</dbReference>
<dbReference type="InterPro" id="IPR020904">
    <property type="entry name" value="Sc_DH/Rdtase_CS"/>
</dbReference>
<protein>
    <submittedName>
        <fullName evidence="3">SDR family oxidoreductase</fullName>
    </submittedName>
</protein>
<dbReference type="EMBL" id="CP102775">
    <property type="protein sequence ID" value="UZF90145.1"/>
    <property type="molecule type" value="Genomic_DNA"/>
</dbReference>
<keyword evidence="2" id="KW-0560">Oxidoreductase</keyword>
<keyword evidence="3" id="KW-0614">Plasmid</keyword>
<dbReference type="SUPFAM" id="SSF51735">
    <property type="entry name" value="NAD(P)-binding Rossmann-fold domains"/>
    <property type="match status" value="1"/>
</dbReference>
<dbReference type="PRINTS" id="PR00081">
    <property type="entry name" value="GDHRDH"/>
</dbReference>
<dbReference type="PANTHER" id="PTHR24321">
    <property type="entry name" value="DEHYDROGENASES, SHORT CHAIN"/>
    <property type="match status" value="1"/>
</dbReference>
<gene>
    <name evidence="3" type="ORF">NWE54_26755</name>
</gene>
<proteinExistence type="inferred from homology"/>
<dbReference type="CDD" id="cd05233">
    <property type="entry name" value="SDR_c"/>
    <property type="match status" value="1"/>
</dbReference>
<dbReference type="InterPro" id="IPR002347">
    <property type="entry name" value="SDR_fam"/>
</dbReference>
<dbReference type="Gene3D" id="3.40.50.720">
    <property type="entry name" value="NAD(P)-binding Rossmann-like Domain"/>
    <property type="match status" value="1"/>
</dbReference>
<dbReference type="PRINTS" id="PR00080">
    <property type="entry name" value="SDRFAMILY"/>
</dbReference>
<dbReference type="GO" id="GO:0016491">
    <property type="term" value="F:oxidoreductase activity"/>
    <property type="evidence" value="ECO:0007669"/>
    <property type="project" value="UniProtKB-KW"/>
</dbReference>
<organism evidence="3">
    <name type="scientific">Bosea sp. NBC_00436</name>
    <dbReference type="NCBI Taxonomy" id="2969620"/>
    <lineage>
        <taxon>Bacteria</taxon>
        <taxon>Pseudomonadati</taxon>
        <taxon>Pseudomonadota</taxon>
        <taxon>Alphaproteobacteria</taxon>
        <taxon>Hyphomicrobiales</taxon>
        <taxon>Boseaceae</taxon>
        <taxon>Bosea</taxon>
    </lineage>
</organism>
<evidence type="ECO:0000256" key="1">
    <source>
        <dbReference type="ARBA" id="ARBA00006484"/>
    </source>
</evidence>
<reference evidence="3" key="1">
    <citation type="submission" date="2022-08" db="EMBL/GenBank/DDBJ databases">
        <title>Complete Genome Sequences of 2 Bosea sp. soil isolates.</title>
        <authorList>
            <person name="Alvarez Arevalo M."/>
            <person name="Sterndorff E.B."/>
            <person name="Faurdal D."/>
            <person name="Joergensen T.S."/>
            <person name="Weber T."/>
        </authorList>
    </citation>
    <scope>NUCLEOTIDE SEQUENCE</scope>
    <source>
        <strain evidence="3">NBC_00436</strain>
        <plasmid evidence="3">pNBC436</plasmid>
    </source>
</reference>
<dbReference type="PROSITE" id="PS00061">
    <property type="entry name" value="ADH_SHORT"/>
    <property type="match status" value="1"/>
</dbReference>
<dbReference type="PANTHER" id="PTHR24321:SF8">
    <property type="entry name" value="ESTRADIOL 17-BETA-DEHYDROGENASE 8-RELATED"/>
    <property type="match status" value="1"/>
</dbReference>
<evidence type="ECO:0000313" key="3">
    <source>
        <dbReference type="EMBL" id="UZF90145.1"/>
    </source>
</evidence>
<name>A0A9E8CPA2_9HYPH</name>
<sequence>MRLKNKIAVVTGGGSGIGKAIATQFATQGAQVVVAEKNRAAGIEAAEAINAAGAKADFLEVDVTDERAMETVFAEAKRLHGRVDILVNNAGGSLPEDGPVSEVPLDIFWRTIKLDLFGTWLGCRNVIPLMEEAGGGSIINIVSFYGLIGSPHRDSYTAAKGAVIALTRSMAIEYAASKIRVNAIAPGTTLTERSQRLVNNIPALQYLRERHLLGFVEPDDIAQMAIYLASEESQRTTGQIMSIDSGLTVA</sequence>
<dbReference type="FunFam" id="3.40.50.720:FF:000084">
    <property type="entry name" value="Short-chain dehydrogenase reductase"/>
    <property type="match status" value="1"/>
</dbReference>
<geneLocation type="plasmid" evidence="3">
    <name>pNBC436</name>
</geneLocation>
<accession>A0A9E8CPA2</accession>
<comment type="similarity">
    <text evidence="1">Belongs to the short-chain dehydrogenases/reductases (SDR) family.</text>
</comment>